<reference evidence="1 2" key="1">
    <citation type="journal article" date="2024" name="Ann. Entomol. Soc. Am.">
        <title>Genomic analyses of the southern and eastern yellowjacket wasps (Hymenoptera: Vespidae) reveal evolutionary signatures of social life.</title>
        <authorList>
            <person name="Catto M.A."/>
            <person name="Caine P.B."/>
            <person name="Orr S.E."/>
            <person name="Hunt B.G."/>
            <person name="Goodisman M.A.D."/>
        </authorList>
    </citation>
    <scope>NUCLEOTIDE SEQUENCE [LARGE SCALE GENOMIC DNA]</scope>
    <source>
        <strain evidence="1">232</strain>
        <tissue evidence="1">Head and thorax</tissue>
    </source>
</reference>
<sequence>MQEAKLGTRSLRESFCGRREMVVEEDGIKEKVEEAGKEAKKASLFTNNKVATVQSKTKGGAFSADSVKTLLPSL</sequence>
<proteinExistence type="predicted"/>
<comment type="caution">
    <text evidence="1">The sequence shown here is derived from an EMBL/GenBank/DDBJ whole genome shotgun (WGS) entry which is preliminary data.</text>
</comment>
<dbReference type="AlphaFoldDB" id="A0ABD2B4G0"/>
<protein>
    <submittedName>
        <fullName evidence="1">Uncharacterized protein</fullName>
    </submittedName>
</protein>
<dbReference type="EMBL" id="JAYRBN010000100">
    <property type="protein sequence ID" value="KAL2727533.1"/>
    <property type="molecule type" value="Genomic_DNA"/>
</dbReference>
<gene>
    <name evidence="1" type="ORF">V1477_016809</name>
</gene>
<name>A0ABD2B4G0_VESMC</name>
<accession>A0ABD2B4G0</accession>
<organism evidence="1 2">
    <name type="scientific">Vespula maculifrons</name>
    <name type="common">Eastern yellow jacket</name>
    <name type="synonym">Wasp</name>
    <dbReference type="NCBI Taxonomy" id="7453"/>
    <lineage>
        <taxon>Eukaryota</taxon>
        <taxon>Metazoa</taxon>
        <taxon>Ecdysozoa</taxon>
        <taxon>Arthropoda</taxon>
        <taxon>Hexapoda</taxon>
        <taxon>Insecta</taxon>
        <taxon>Pterygota</taxon>
        <taxon>Neoptera</taxon>
        <taxon>Endopterygota</taxon>
        <taxon>Hymenoptera</taxon>
        <taxon>Apocrita</taxon>
        <taxon>Aculeata</taxon>
        <taxon>Vespoidea</taxon>
        <taxon>Vespidae</taxon>
        <taxon>Vespinae</taxon>
        <taxon>Vespula</taxon>
    </lineage>
</organism>
<keyword evidence="2" id="KW-1185">Reference proteome</keyword>
<dbReference type="Proteomes" id="UP001607303">
    <property type="component" value="Unassembled WGS sequence"/>
</dbReference>
<evidence type="ECO:0000313" key="2">
    <source>
        <dbReference type="Proteomes" id="UP001607303"/>
    </source>
</evidence>
<evidence type="ECO:0000313" key="1">
    <source>
        <dbReference type="EMBL" id="KAL2727533.1"/>
    </source>
</evidence>